<protein>
    <submittedName>
        <fullName evidence="14">Immune inhibitor A domain-containing protein</fullName>
    </submittedName>
</protein>
<keyword evidence="6 11" id="KW-0732">Signal</keyword>
<dbReference type="RefSeq" id="WP_344559292.1">
    <property type="nucleotide sequence ID" value="NZ_BAAATG010000013.1"/>
</dbReference>
<keyword evidence="15" id="KW-1185">Reference proteome</keyword>
<accession>A0ABW0E233</accession>
<organism evidence="14 15">
    <name type="scientific">Streptomyces atrovirens</name>
    <dbReference type="NCBI Taxonomy" id="285556"/>
    <lineage>
        <taxon>Bacteria</taxon>
        <taxon>Bacillati</taxon>
        <taxon>Actinomycetota</taxon>
        <taxon>Actinomycetes</taxon>
        <taxon>Kitasatosporales</taxon>
        <taxon>Streptomycetaceae</taxon>
        <taxon>Streptomyces</taxon>
    </lineage>
</organism>
<dbReference type="PANTHER" id="PTHR13062">
    <property type="entry name" value="COLLAGENASE"/>
    <property type="match status" value="1"/>
</dbReference>
<keyword evidence="3" id="KW-0964">Secreted</keyword>
<evidence type="ECO:0000256" key="1">
    <source>
        <dbReference type="ARBA" id="ARBA00001947"/>
    </source>
</evidence>
<evidence type="ECO:0000256" key="8">
    <source>
        <dbReference type="ARBA" id="ARBA00022833"/>
    </source>
</evidence>
<evidence type="ECO:0000256" key="2">
    <source>
        <dbReference type="ARBA" id="ARBA00004613"/>
    </source>
</evidence>
<keyword evidence="8" id="KW-0862">Zinc</keyword>
<comment type="caution">
    <text evidence="14">The sequence shown here is derived from an EMBL/GenBank/DDBJ whole genome shotgun (WGS) entry which is preliminary data.</text>
</comment>
<feature type="chain" id="PRO_5046124597" evidence="11">
    <location>
        <begin position="19"/>
        <end position="785"/>
    </location>
</feature>
<evidence type="ECO:0000256" key="5">
    <source>
        <dbReference type="ARBA" id="ARBA00022723"/>
    </source>
</evidence>
<evidence type="ECO:0000256" key="10">
    <source>
        <dbReference type="SAM" id="MobiDB-lite"/>
    </source>
</evidence>
<dbReference type="Pfam" id="PF20774">
    <property type="entry name" value="InhA-like_VEG"/>
    <property type="match status" value="1"/>
</dbReference>
<gene>
    <name evidence="14" type="ORF">ACFPWV_31370</name>
</gene>
<evidence type="ECO:0000259" key="12">
    <source>
        <dbReference type="Pfam" id="PF05547"/>
    </source>
</evidence>
<evidence type="ECO:0000259" key="13">
    <source>
        <dbReference type="Pfam" id="PF20774"/>
    </source>
</evidence>
<evidence type="ECO:0000313" key="15">
    <source>
        <dbReference type="Proteomes" id="UP001596035"/>
    </source>
</evidence>
<feature type="region of interest" description="Disordered" evidence="10">
    <location>
        <begin position="35"/>
        <end position="63"/>
    </location>
</feature>
<evidence type="ECO:0000256" key="3">
    <source>
        <dbReference type="ARBA" id="ARBA00022525"/>
    </source>
</evidence>
<evidence type="ECO:0000256" key="11">
    <source>
        <dbReference type="SAM" id="SignalP"/>
    </source>
</evidence>
<dbReference type="InterPro" id="IPR048665">
    <property type="entry name" value="InhA-like_VEG"/>
</dbReference>
<sequence>MISRPWTFRAAATGVALAAVTATCSAFTVAQADSADKAERPSAVDRHDPAEHNHVEHDLEGPLSKTQEAQREEALNQVISGKASVKDRDGSKVVQLKSKKGDSKYVELGREKTDKIFTILVEFGDEIDSRYGGDAGPLHNRIAKPDRKVDNSTAWQEDYDQQHFEDLYFGSGKGVDSVKTYYEKQSSGRYSVEGEVSDWVKVPYNEARYGNNACGDTNCPSVWNVVSDGLNAWVAQQKAAGRTDAQIKADVTRFDEWDRYDFDGDGDFNEPDGYIDHFQIVHAGEDESAGGGAQGTDAIWAHRWYAFGTDAGATGPEQNRLGGAQIGSTGIWVGDYTVQPENGGLGVFAHEYGHDLGLPDLYDTAGGENSTGFWTLMSSGSWLGTGKKEIGNLPGDMTAWDKLQLGWLNYDTAKAGVNSWHKLGVAEYNTKHKQALVVTLPKKAVTTEIIEPAEGQTQWWSGSGDNLKNTLTRSVDLTGKSSAELAFDGWYEIEANYDYLYTEVSTDGGENWTAIDGTVDGQPIPRDGSDKPALHGALDGYKKFAYSLDAYAGQKVDLRFRYQSDGGVALKGFTADQITVTADGAPVFSDNAESADAAWTANGFTRQGASFTKDYAQYYIAENRQYVSYDKTLEVGPYNFGFTSRPDWVEHYAYQNGLLIWKWDTSQADNNTSQHPGTGLVLPIDSHPTALKWSDGTLMRNRIQTYDATFSKFRTQGMTLHKADVAKWIPSSKGVSVFNDRTNTYYDPENPGGGVKVTDTNTKIKILKEARDGSTIELEVGPAGR</sequence>
<dbReference type="InterPro" id="IPR008757">
    <property type="entry name" value="Peptidase_M6-like_domain"/>
</dbReference>
<keyword evidence="9" id="KW-0482">Metalloprotease</keyword>
<evidence type="ECO:0000313" key="14">
    <source>
        <dbReference type="EMBL" id="MFC5244360.1"/>
    </source>
</evidence>
<proteinExistence type="predicted"/>
<keyword evidence="4" id="KW-0645">Protease</keyword>
<evidence type="ECO:0000256" key="6">
    <source>
        <dbReference type="ARBA" id="ARBA00022729"/>
    </source>
</evidence>
<dbReference type="PANTHER" id="PTHR13062:SF12">
    <property type="entry name" value="ALPHA-2-MACROGLOBULIN DOMAIN-CONTAINING PROTEIN"/>
    <property type="match status" value="1"/>
</dbReference>
<comment type="cofactor">
    <cofactor evidence="1">
        <name>Zn(2+)</name>
        <dbReference type="ChEBI" id="CHEBI:29105"/>
    </cofactor>
</comment>
<name>A0ABW0E233_9ACTN</name>
<keyword evidence="7" id="KW-0378">Hydrolase</keyword>
<feature type="signal peptide" evidence="11">
    <location>
        <begin position="1"/>
        <end position="18"/>
    </location>
</feature>
<feature type="domain" description="Peptidase M6-like" evidence="12">
    <location>
        <begin position="103"/>
        <end position="407"/>
    </location>
</feature>
<evidence type="ECO:0000256" key="9">
    <source>
        <dbReference type="ARBA" id="ARBA00023049"/>
    </source>
</evidence>
<keyword evidence="5" id="KW-0479">Metal-binding</keyword>
<dbReference type="SUPFAM" id="SSF55486">
    <property type="entry name" value="Metalloproteases ('zincins'), catalytic domain"/>
    <property type="match status" value="1"/>
</dbReference>
<comment type="subcellular location">
    <subcellularLocation>
        <location evidence="2">Secreted</location>
    </subcellularLocation>
</comment>
<dbReference type="EMBL" id="JBHSKN010000031">
    <property type="protein sequence ID" value="MFC5244360.1"/>
    <property type="molecule type" value="Genomic_DNA"/>
</dbReference>
<evidence type="ECO:0000256" key="7">
    <source>
        <dbReference type="ARBA" id="ARBA00022801"/>
    </source>
</evidence>
<feature type="domain" description="Immune inhibitor A-like metallopeptidase VEG" evidence="13">
    <location>
        <begin position="612"/>
        <end position="778"/>
    </location>
</feature>
<reference evidence="15" key="1">
    <citation type="journal article" date="2019" name="Int. J. Syst. Evol. Microbiol.">
        <title>The Global Catalogue of Microorganisms (GCM) 10K type strain sequencing project: providing services to taxonomists for standard genome sequencing and annotation.</title>
        <authorList>
            <consortium name="The Broad Institute Genomics Platform"/>
            <consortium name="The Broad Institute Genome Sequencing Center for Infectious Disease"/>
            <person name="Wu L."/>
            <person name="Ma J."/>
        </authorList>
    </citation>
    <scope>NUCLEOTIDE SEQUENCE [LARGE SCALE GENOMIC DNA]</scope>
    <source>
        <strain evidence="15">CGMCC 4.7131</strain>
    </source>
</reference>
<evidence type="ECO:0000256" key="4">
    <source>
        <dbReference type="ARBA" id="ARBA00022670"/>
    </source>
</evidence>
<dbReference type="PIRSF" id="PIRSF007519">
    <property type="entry name" value="Protease_InhA"/>
    <property type="match status" value="1"/>
</dbReference>
<dbReference type="Pfam" id="PF20773">
    <property type="entry name" value="InhA-like_MAM"/>
    <property type="match status" value="1"/>
</dbReference>
<dbReference type="Pfam" id="PF05547">
    <property type="entry name" value="Peptidase_M6"/>
    <property type="match status" value="1"/>
</dbReference>
<dbReference type="InterPro" id="IPR012300">
    <property type="entry name" value="Pept_M6_InhA"/>
</dbReference>
<dbReference type="NCBIfam" id="TIGR03296">
    <property type="entry name" value="M6dom_TIGR03296"/>
    <property type="match status" value="1"/>
</dbReference>
<dbReference type="Proteomes" id="UP001596035">
    <property type="component" value="Unassembled WGS sequence"/>
</dbReference>
<feature type="compositionally biased region" description="Basic and acidic residues" evidence="10">
    <location>
        <begin position="35"/>
        <end position="60"/>
    </location>
</feature>